<proteinExistence type="predicted"/>
<organism evidence="1 2">
    <name type="scientific">Chondrus crispus</name>
    <name type="common">Carrageen Irish moss</name>
    <name type="synonym">Polymorpha crispa</name>
    <dbReference type="NCBI Taxonomy" id="2769"/>
    <lineage>
        <taxon>Eukaryota</taxon>
        <taxon>Rhodophyta</taxon>
        <taxon>Florideophyceae</taxon>
        <taxon>Rhodymeniophycidae</taxon>
        <taxon>Gigartinales</taxon>
        <taxon>Gigartinaceae</taxon>
        <taxon>Chondrus</taxon>
    </lineage>
</organism>
<dbReference type="Gramene" id="CDF38584">
    <property type="protein sequence ID" value="CDF38584"/>
    <property type="gene ID" value="CHC_T00001155001"/>
</dbReference>
<dbReference type="AlphaFoldDB" id="R7QKI1"/>
<dbReference type="EMBL" id="HG001948">
    <property type="protein sequence ID" value="CDF38584.1"/>
    <property type="molecule type" value="Genomic_DNA"/>
</dbReference>
<accession>R7QKI1</accession>
<protein>
    <submittedName>
        <fullName evidence="1">Uncharacterized protein</fullName>
    </submittedName>
</protein>
<evidence type="ECO:0000313" key="2">
    <source>
        <dbReference type="Proteomes" id="UP000012073"/>
    </source>
</evidence>
<name>R7QKI1_CHOCR</name>
<dbReference type="Proteomes" id="UP000012073">
    <property type="component" value="Unassembled WGS sequence"/>
</dbReference>
<dbReference type="RefSeq" id="XP_005718489.1">
    <property type="nucleotide sequence ID" value="XM_005718432.1"/>
</dbReference>
<gene>
    <name evidence="1" type="ORF">CHC_T00001155001</name>
</gene>
<dbReference type="GeneID" id="17326209"/>
<sequence length="41" mass="4762">MRFTAFCNHFLASLLRKTARRTPSLLLCIFTTDSSLIKHFC</sequence>
<reference evidence="2" key="1">
    <citation type="journal article" date="2013" name="Proc. Natl. Acad. Sci. U.S.A.">
        <title>Genome structure and metabolic features in the red seaweed Chondrus crispus shed light on evolution of the Archaeplastida.</title>
        <authorList>
            <person name="Collen J."/>
            <person name="Porcel B."/>
            <person name="Carre W."/>
            <person name="Ball S.G."/>
            <person name="Chaparro C."/>
            <person name="Tonon T."/>
            <person name="Barbeyron T."/>
            <person name="Michel G."/>
            <person name="Noel B."/>
            <person name="Valentin K."/>
            <person name="Elias M."/>
            <person name="Artiguenave F."/>
            <person name="Arun A."/>
            <person name="Aury J.M."/>
            <person name="Barbosa-Neto J.F."/>
            <person name="Bothwell J.H."/>
            <person name="Bouget F.Y."/>
            <person name="Brillet L."/>
            <person name="Cabello-Hurtado F."/>
            <person name="Capella-Gutierrez S."/>
            <person name="Charrier B."/>
            <person name="Cladiere L."/>
            <person name="Cock J.M."/>
            <person name="Coelho S.M."/>
            <person name="Colleoni C."/>
            <person name="Czjzek M."/>
            <person name="Da Silva C."/>
            <person name="Delage L."/>
            <person name="Denoeud F."/>
            <person name="Deschamps P."/>
            <person name="Dittami S.M."/>
            <person name="Gabaldon T."/>
            <person name="Gachon C.M."/>
            <person name="Groisillier A."/>
            <person name="Herve C."/>
            <person name="Jabbari K."/>
            <person name="Katinka M."/>
            <person name="Kloareg B."/>
            <person name="Kowalczyk N."/>
            <person name="Labadie K."/>
            <person name="Leblanc C."/>
            <person name="Lopez P.J."/>
            <person name="McLachlan D.H."/>
            <person name="Meslet-Cladiere L."/>
            <person name="Moustafa A."/>
            <person name="Nehr Z."/>
            <person name="Nyvall Collen P."/>
            <person name="Panaud O."/>
            <person name="Partensky F."/>
            <person name="Poulain J."/>
            <person name="Rensing S.A."/>
            <person name="Rousvoal S."/>
            <person name="Samson G."/>
            <person name="Symeonidi A."/>
            <person name="Weissenbach J."/>
            <person name="Zambounis A."/>
            <person name="Wincker P."/>
            <person name="Boyen C."/>
        </authorList>
    </citation>
    <scope>NUCLEOTIDE SEQUENCE [LARGE SCALE GENOMIC DNA]</scope>
    <source>
        <strain evidence="2">cv. Stackhouse</strain>
    </source>
</reference>
<keyword evidence="2" id="KW-1185">Reference proteome</keyword>
<dbReference type="KEGG" id="ccp:CHC_T00001155001"/>
<evidence type="ECO:0000313" key="1">
    <source>
        <dbReference type="EMBL" id="CDF38584.1"/>
    </source>
</evidence>